<evidence type="ECO:0000313" key="3">
    <source>
        <dbReference type="EMBL" id="MEC3860625.1"/>
    </source>
</evidence>
<evidence type="ECO:0000259" key="2">
    <source>
        <dbReference type="Pfam" id="PF07687"/>
    </source>
</evidence>
<proteinExistence type="predicted"/>
<dbReference type="PANTHER" id="PTHR11014:SF63">
    <property type="entry name" value="METALLOPEPTIDASE, PUTATIVE (AFU_ORTHOLOGUE AFUA_6G09600)-RELATED"/>
    <property type="match status" value="1"/>
</dbReference>
<accession>A0ABU6HDU3</accession>
<feature type="domain" description="Peptidase M20 dimerisation" evidence="2">
    <location>
        <begin position="187"/>
        <end position="278"/>
    </location>
</feature>
<dbReference type="PIRSF" id="PIRSF005962">
    <property type="entry name" value="Pept_M20D_amidohydro"/>
    <property type="match status" value="1"/>
</dbReference>
<sequence length="389" mass="41671">MPVLNRIAGFAEDMKTWRRHIHMHPELGLDCHGTAAFVVERLREIGVDEIHTGIAESGVVAVINGQGDGPVTALRADMDALPMDEATGADWASTVPGRMHACGHDGHTTMLLGAARYLAETRRFRGKAVLIFQPAEEIIGGGRLMVEEGIMDTFGVDEVFAIHTDPFADLGMLRTTPGPIMAAVDDFSITLTGKGGHAAYPQDCVDPIPAALALGHALMSIPARNADALKSLVVSLTQVHSGSAFNVIPEKATLTGTVRSFDAALQDRVEQRFHEIVEGIGTTYGVKAELHYQRDYPATINHAEQAAFAAEVAREVTGATRVVDDLSPEMGSEDFSFMLNARPGAFLFLGQGVGPSVHHPEFDFNDEAAPIGASFLARLVEKRNGTEVA</sequence>
<dbReference type="NCBIfam" id="TIGR01891">
    <property type="entry name" value="amidohydrolases"/>
    <property type="match status" value="1"/>
</dbReference>
<dbReference type="InterPro" id="IPR036264">
    <property type="entry name" value="Bact_exopeptidase_dim_dom"/>
</dbReference>
<dbReference type="Gene3D" id="3.40.630.10">
    <property type="entry name" value="Zn peptidases"/>
    <property type="match status" value="1"/>
</dbReference>
<name>A0ABU6HDU3_9RHOB</name>
<protein>
    <submittedName>
        <fullName evidence="3">M20 aminoacylase family protein</fullName>
    </submittedName>
</protein>
<reference evidence="3 4" key="1">
    <citation type="submission" date="2024-01" db="EMBL/GenBank/DDBJ databases">
        <title>Mesobacterium rodlantinim sp. nov., isolated from shallow sea hydrothermal systems off Kueishantao Island.</title>
        <authorList>
            <person name="Su Z."/>
            <person name="Tang K."/>
        </authorList>
    </citation>
    <scope>NUCLEOTIDE SEQUENCE [LARGE SCALE GENOMIC DNA]</scope>
    <source>
        <strain evidence="3 4">TK19101</strain>
    </source>
</reference>
<dbReference type="EMBL" id="JAYLLH010000004">
    <property type="protein sequence ID" value="MEC3860625.1"/>
    <property type="molecule type" value="Genomic_DNA"/>
</dbReference>
<gene>
    <name evidence="3" type="ORF">VK792_04960</name>
</gene>
<comment type="caution">
    <text evidence="3">The sequence shown here is derived from an EMBL/GenBank/DDBJ whole genome shotgun (WGS) entry which is preliminary data.</text>
</comment>
<dbReference type="InterPro" id="IPR011650">
    <property type="entry name" value="Peptidase_M20_dimer"/>
</dbReference>
<organism evidence="3 4">
    <name type="scientific">Mesobacterium hydrothermale</name>
    <dbReference type="NCBI Taxonomy" id="3111907"/>
    <lineage>
        <taxon>Bacteria</taxon>
        <taxon>Pseudomonadati</taxon>
        <taxon>Pseudomonadota</taxon>
        <taxon>Alphaproteobacteria</taxon>
        <taxon>Rhodobacterales</taxon>
        <taxon>Roseobacteraceae</taxon>
        <taxon>Mesobacterium</taxon>
    </lineage>
</organism>
<dbReference type="Pfam" id="PF01546">
    <property type="entry name" value="Peptidase_M20"/>
    <property type="match status" value="1"/>
</dbReference>
<dbReference type="SUPFAM" id="SSF55031">
    <property type="entry name" value="Bacterial exopeptidase dimerisation domain"/>
    <property type="match status" value="1"/>
</dbReference>
<dbReference type="PANTHER" id="PTHR11014">
    <property type="entry name" value="PEPTIDASE M20 FAMILY MEMBER"/>
    <property type="match status" value="1"/>
</dbReference>
<keyword evidence="4" id="KW-1185">Reference proteome</keyword>
<evidence type="ECO:0000313" key="4">
    <source>
        <dbReference type="Proteomes" id="UP001348149"/>
    </source>
</evidence>
<evidence type="ECO:0000256" key="1">
    <source>
        <dbReference type="ARBA" id="ARBA00022801"/>
    </source>
</evidence>
<dbReference type="InterPro" id="IPR017439">
    <property type="entry name" value="Amidohydrolase"/>
</dbReference>
<dbReference type="Pfam" id="PF07687">
    <property type="entry name" value="M20_dimer"/>
    <property type="match status" value="1"/>
</dbReference>
<keyword evidence="1" id="KW-0378">Hydrolase</keyword>
<dbReference type="CDD" id="cd05666">
    <property type="entry name" value="M20_Acy1-like"/>
    <property type="match status" value="1"/>
</dbReference>
<dbReference type="InterPro" id="IPR002933">
    <property type="entry name" value="Peptidase_M20"/>
</dbReference>
<dbReference type="Gene3D" id="3.30.70.360">
    <property type="match status" value="1"/>
</dbReference>
<dbReference type="SUPFAM" id="SSF53187">
    <property type="entry name" value="Zn-dependent exopeptidases"/>
    <property type="match status" value="1"/>
</dbReference>
<dbReference type="RefSeq" id="WP_326296246.1">
    <property type="nucleotide sequence ID" value="NZ_JAYLLH010000004.1"/>
</dbReference>
<dbReference type="Proteomes" id="UP001348149">
    <property type="component" value="Unassembled WGS sequence"/>
</dbReference>